<dbReference type="InterPro" id="IPR003812">
    <property type="entry name" value="Fido"/>
</dbReference>
<keyword evidence="2" id="KW-0132">Cell division</keyword>
<dbReference type="PATRIC" id="fig|695560.3.peg.1250"/>
<protein>
    <submittedName>
        <fullName evidence="2">Cell division protein</fullName>
    </submittedName>
</protein>
<keyword evidence="2" id="KW-0131">Cell cycle</keyword>
<dbReference type="RefSeq" id="WP_013438015.1">
    <property type="nucleotide sequence ID" value="NC_014724.1"/>
</dbReference>
<dbReference type="EMBL" id="CP002338">
    <property type="protein sequence ID" value="ADQ59221.1"/>
    <property type="molecule type" value="Genomic_DNA"/>
</dbReference>
<name>E4SJE2_LACAR</name>
<dbReference type="SUPFAM" id="SSF140931">
    <property type="entry name" value="Fic-like"/>
    <property type="match status" value="1"/>
</dbReference>
<dbReference type="GO" id="GO:0051301">
    <property type="term" value="P:cell division"/>
    <property type="evidence" value="ECO:0007669"/>
    <property type="project" value="UniProtKB-KW"/>
</dbReference>
<evidence type="ECO:0000313" key="2">
    <source>
        <dbReference type="EMBL" id="ADQ59221.1"/>
    </source>
</evidence>
<accession>E4SJE2</accession>
<reference evidence="2 3" key="1">
    <citation type="journal article" date="2011" name="J. Bacteriol.">
        <title>Genome sequence of Lactobacillus amylovorus GRL1112.</title>
        <authorList>
            <person name="Kant R."/>
            <person name="Paulin L."/>
            <person name="Alatalo E."/>
            <person name="de Vos W.M."/>
            <person name="Palva A."/>
        </authorList>
    </citation>
    <scope>NUCLEOTIDE SEQUENCE [LARGE SCALE GENOMIC DNA]</scope>
    <source>
        <strain evidence="2 3">GRL 1112</strain>
    </source>
</reference>
<dbReference type="InterPro" id="IPR036597">
    <property type="entry name" value="Fido-like_dom_sf"/>
</dbReference>
<dbReference type="KEGG" id="lam:LA2_06370"/>
<dbReference type="Proteomes" id="UP000007033">
    <property type="component" value="Chromosome"/>
</dbReference>
<proteinExistence type="predicted"/>
<dbReference type="AlphaFoldDB" id="E4SJE2"/>
<dbReference type="Pfam" id="PF02661">
    <property type="entry name" value="Fic"/>
    <property type="match status" value="1"/>
</dbReference>
<evidence type="ECO:0000313" key="3">
    <source>
        <dbReference type="Proteomes" id="UP000007033"/>
    </source>
</evidence>
<dbReference type="PROSITE" id="PS51459">
    <property type="entry name" value="FIDO"/>
    <property type="match status" value="1"/>
</dbReference>
<gene>
    <name evidence="2" type="ordered locus">LA2_06370</name>
</gene>
<sequence>MSLQQKQHHLTAEDYAQLMDLLNYMHPFREGNGRSTRLFLQCHAVNHGQYIIFPLTNDNLIQALTDVDVAKIAKLIKIENV</sequence>
<dbReference type="Gene3D" id="1.10.3290.10">
    <property type="entry name" value="Fido-like domain"/>
    <property type="match status" value="1"/>
</dbReference>
<evidence type="ECO:0000259" key="1">
    <source>
        <dbReference type="PROSITE" id="PS51459"/>
    </source>
</evidence>
<dbReference type="HOGENOM" id="CLU_195220_0_0_9"/>
<feature type="domain" description="Fido" evidence="1">
    <location>
        <begin position="1"/>
        <end position="81"/>
    </location>
</feature>
<organism evidence="2 3">
    <name type="scientific">Lactobacillus amylovorus (strain GRL 1112)</name>
    <dbReference type="NCBI Taxonomy" id="695560"/>
    <lineage>
        <taxon>Bacteria</taxon>
        <taxon>Bacillati</taxon>
        <taxon>Bacillota</taxon>
        <taxon>Bacilli</taxon>
        <taxon>Lactobacillales</taxon>
        <taxon>Lactobacillaceae</taxon>
        <taxon>Lactobacillus</taxon>
    </lineage>
</organism>